<dbReference type="KEGG" id="reo:HUE58_01795"/>
<dbReference type="GO" id="GO:0043093">
    <property type="term" value="P:FtsZ-dependent cytokinesis"/>
    <property type="evidence" value="ECO:0007669"/>
    <property type="project" value="UniProtKB-UniRule"/>
</dbReference>
<proteinExistence type="inferred from homology"/>
<dbReference type="Proteomes" id="UP000509429">
    <property type="component" value="Chromosome"/>
</dbReference>
<dbReference type="EMBL" id="CP054490">
    <property type="protein sequence ID" value="QKQ23929.1"/>
    <property type="molecule type" value="Genomic_DNA"/>
</dbReference>
<dbReference type="Pfam" id="PF02491">
    <property type="entry name" value="SHS2_FTSA"/>
    <property type="match status" value="1"/>
</dbReference>
<comment type="subunit">
    <text evidence="5">Self-interacts. Interacts with FtsZ.</text>
</comment>
<dbReference type="RefSeq" id="WP_174605369.1">
    <property type="nucleotide sequence ID" value="NZ_CP054490.1"/>
</dbReference>
<comment type="function">
    <text evidence="5 6">Cell division protein that is involved in the assembly of the Z ring. May serve as a membrane anchor for the Z ring.</text>
</comment>
<evidence type="ECO:0000256" key="3">
    <source>
        <dbReference type="ARBA" id="ARBA00023136"/>
    </source>
</evidence>
<keyword evidence="1 5" id="KW-1003">Cell membrane</keyword>
<dbReference type="PIRSF" id="PIRSF003101">
    <property type="entry name" value="FtsA"/>
    <property type="match status" value="1"/>
</dbReference>
<dbReference type="AlphaFoldDB" id="A0A6N0HNI5"/>
<dbReference type="NCBIfam" id="TIGR01174">
    <property type="entry name" value="ftsA"/>
    <property type="match status" value="1"/>
</dbReference>
<dbReference type="InterPro" id="IPR020823">
    <property type="entry name" value="Cell_div_FtsA"/>
</dbReference>
<evidence type="ECO:0000313" key="8">
    <source>
        <dbReference type="EMBL" id="QKQ23929.1"/>
    </source>
</evidence>
<gene>
    <name evidence="5 8" type="primary">ftsA</name>
    <name evidence="8" type="ORF">HUE58_01795</name>
</gene>
<reference evidence="8 9" key="1">
    <citation type="submission" date="2020-05" db="EMBL/GenBank/DDBJ databases">
        <title>Horizontal transmission and recombination maintain forever young bacterial symbiont genomes.</title>
        <authorList>
            <person name="Russell S.L."/>
            <person name="Pepper-Tunick E."/>
            <person name="Svedberg J."/>
            <person name="Byrne A."/>
            <person name="Ruelas Castillo J."/>
            <person name="Vollmers C."/>
            <person name="Beinart R.A."/>
            <person name="Corbett-Detig R."/>
        </authorList>
    </citation>
    <scope>NUCLEOTIDE SEQUENCE [LARGE SCALE GENOMIC DNA]</scope>
    <source>
        <strain evidence="8">JDF_Ridge</strain>
    </source>
</reference>
<dbReference type="PANTHER" id="PTHR32432">
    <property type="entry name" value="CELL DIVISION PROTEIN FTSA-RELATED"/>
    <property type="match status" value="1"/>
</dbReference>
<dbReference type="PANTHER" id="PTHR32432:SF4">
    <property type="entry name" value="CELL DIVISION PROTEIN FTSA"/>
    <property type="match status" value="1"/>
</dbReference>
<dbReference type="Gene3D" id="3.30.420.40">
    <property type="match status" value="2"/>
</dbReference>
<organism evidence="8 9">
    <name type="scientific">Candidatus Ruthia endofausta</name>
    <dbReference type="NCBI Taxonomy" id="2738852"/>
    <lineage>
        <taxon>Bacteria</taxon>
        <taxon>Pseudomonadati</taxon>
        <taxon>Pseudomonadota</taxon>
        <taxon>Gammaproteobacteria</taxon>
        <taxon>Candidatus Pseudothioglobaceae</taxon>
        <taxon>Candidatus Ruthturnera</taxon>
    </lineage>
</organism>
<sequence length="406" mass="44073">MASSDNFFASVDIGTSKIAVLIADEEDGKIEVFGHGVGPSDGVKNALIVDIDKVAKAILKVVEIAYISCNTRIHNVATNICDLHLSTINQDRQIPVNGKKITKEHVIEAIKTASATPTPANKQMLSASINRFTIDQDTIAVEQPIGLEATVLGAQVHVSIVSNQAISNIYQAVEKSGLGLNEIVLDSIASSRACITQDEKDSGVCLLDIGAGVSNISVFMGGGIAYSHVFKMGGNQITQNIVNAFNTSFKEAERLKIEHGYAQLKIAPADKLIQFKQLDSIENRYLSLHNLIEVIESSYLDICRSIKQNLKTKKLDRSLKSGFILTGGASLIEGCEGLFLNTFRIRTKLAKVDIHKITGKDMIVSNPIYTCALGLLMHADNNAYLEVVQAHQHTNFVSKIKSLLEL</sequence>
<dbReference type="SMART" id="SM00842">
    <property type="entry name" value="FtsA"/>
    <property type="match status" value="1"/>
</dbReference>
<accession>A0A6N0HNI5</accession>
<dbReference type="InterPro" id="IPR003494">
    <property type="entry name" value="SHS2_FtsA"/>
</dbReference>
<dbReference type="InterPro" id="IPR050696">
    <property type="entry name" value="FtsA/MreB"/>
</dbReference>
<keyword evidence="3 5" id="KW-0472">Membrane</keyword>
<dbReference type="Pfam" id="PF14450">
    <property type="entry name" value="FtsA"/>
    <property type="match status" value="1"/>
</dbReference>
<keyword evidence="9" id="KW-1185">Reference proteome</keyword>
<protein>
    <recommendedName>
        <fullName evidence="5 6">Cell division protein FtsA</fullName>
    </recommendedName>
</protein>
<comment type="similarity">
    <text evidence="5 6">Belongs to the FtsA/MreB family.</text>
</comment>
<evidence type="ECO:0000256" key="6">
    <source>
        <dbReference type="PIRNR" id="PIRNR003101"/>
    </source>
</evidence>
<dbReference type="GO" id="GO:0009898">
    <property type="term" value="C:cytoplasmic side of plasma membrane"/>
    <property type="evidence" value="ECO:0007669"/>
    <property type="project" value="UniProtKB-UniRule"/>
</dbReference>
<dbReference type="CDD" id="cd24048">
    <property type="entry name" value="ASKHA_NBD_FtsA"/>
    <property type="match status" value="1"/>
</dbReference>
<keyword evidence="2 5" id="KW-0132">Cell division</keyword>
<evidence type="ECO:0000256" key="2">
    <source>
        <dbReference type="ARBA" id="ARBA00022618"/>
    </source>
</evidence>
<keyword evidence="4 5" id="KW-0131">Cell cycle</keyword>
<dbReference type="InterPro" id="IPR043129">
    <property type="entry name" value="ATPase_NBD"/>
</dbReference>
<feature type="domain" description="SHS2" evidence="7">
    <location>
        <begin position="8"/>
        <end position="194"/>
    </location>
</feature>
<evidence type="ECO:0000256" key="4">
    <source>
        <dbReference type="ARBA" id="ARBA00023306"/>
    </source>
</evidence>
<name>A0A6N0HNI5_9GAMM</name>
<evidence type="ECO:0000256" key="1">
    <source>
        <dbReference type="ARBA" id="ARBA00022475"/>
    </source>
</evidence>
<dbReference type="HAMAP" id="MF_02033">
    <property type="entry name" value="FtsA"/>
    <property type="match status" value="1"/>
</dbReference>
<dbReference type="SUPFAM" id="SSF53067">
    <property type="entry name" value="Actin-like ATPase domain"/>
    <property type="match status" value="2"/>
</dbReference>
<comment type="subcellular location">
    <subcellularLocation>
        <location evidence="5">Cell membrane</location>
        <topology evidence="5">Peripheral membrane protein</topology>
        <orientation evidence="5">Cytoplasmic side</orientation>
    </subcellularLocation>
    <text evidence="5">Localizes to the Z ring in an FtsZ-dependent manner. Targeted to the membrane through a conserved C-terminal amphipathic helix.</text>
</comment>
<evidence type="ECO:0000313" key="9">
    <source>
        <dbReference type="Proteomes" id="UP000509429"/>
    </source>
</evidence>
<dbReference type="GO" id="GO:0032153">
    <property type="term" value="C:cell division site"/>
    <property type="evidence" value="ECO:0007669"/>
    <property type="project" value="UniProtKB-UniRule"/>
</dbReference>
<evidence type="ECO:0000256" key="5">
    <source>
        <dbReference type="HAMAP-Rule" id="MF_02033"/>
    </source>
</evidence>
<evidence type="ECO:0000259" key="7">
    <source>
        <dbReference type="SMART" id="SM00842"/>
    </source>
</evidence>